<reference evidence="1" key="1">
    <citation type="submission" date="2020-04" db="EMBL/GenBank/DDBJ databases">
        <authorList>
            <person name="Chiriac C."/>
            <person name="Salcher M."/>
            <person name="Ghai R."/>
            <person name="Kavagutti S V."/>
        </authorList>
    </citation>
    <scope>NUCLEOTIDE SEQUENCE</scope>
</reference>
<evidence type="ECO:0000313" key="1">
    <source>
        <dbReference type="EMBL" id="CAB4143844.1"/>
    </source>
</evidence>
<dbReference type="EMBL" id="LR796435">
    <property type="protein sequence ID" value="CAB4143844.1"/>
    <property type="molecule type" value="Genomic_DNA"/>
</dbReference>
<sequence length="336" mass="38230">MEKNNFKKITLMVLLLYFGTAAILFVLIVLPSNAANKLPYLTGLYAQSTSQNYVIDTDYSLENRDRFKSFILTYQPNAVIAEEQIMDSYQEGKKIFVYADGFVGKSGYVYFAGESSIDLLNRMQNYSSMVAIVTDSFRVLVHEFLHAWLAHEDCNYRWIQHQGIWRKTQEYDYGNIAACGIMAYGSTSFTPVDDWDFKRVSGQVVQKGRVKGTITVNGLPLKGANLIFISQTKTFKPTWRMLRQRFSTIVDILGDGDGSFEIELPPDTYQIMLVPIGDYDRDTHGKWRLADSQIANITEPLFLNGKRTRFVQDPATKGIVQVTNGMDLTFNWSIGL</sequence>
<protein>
    <submittedName>
        <fullName evidence="1">Uncharacterized protein</fullName>
    </submittedName>
</protein>
<organism evidence="1">
    <name type="scientific">uncultured Caudovirales phage</name>
    <dbReference type="NCBI Taxonomy" id="2100421"/>
    <lineage>
        <taxon>Viruses</taxon>
        <taxon>Duplodnaviria</taxon>
        <taxon>Heunggongvirae</taxon>
        <taxon>Uroviricota</taxon>
        <taxon>Caudoviricetes</taxon>
        <taxon>Peduoviridae</taxon>
        <taxon>Maltschvirus</taxon>
        <taxon>Maltschvirus maltsch</taxon>
    </lineage>
</organism>
<name>A0A6J5MAW5_9CAUD</name>
<proteinExistence type="predicted"/>
<accession>A0A6J5MAW5</accession>
<gene>
    <name evidence="1" type="ORF">UFOVP457_6</name>
</gene>